<dbReference type="Proteomes" id="UP000005233">
    <property type="component" value="Chromosome"/>
</dbReference>
<evidence type="ECO:0000313" key="1">
    <source>
        <dbReference type="EMBL" id="AFD00606.1"/>
    </source>
</evidence>
<dbReference type="STRING" id="1041930.Mtc_1865"/>
<proteinExistence type="predicted"/>
<dbReference type="RefSeq" id="WP_014406437.1">
    <property type="nucleotide sequence ID" value="NC_017034.1"/>
</dbReference>
<dbReference type="AlphaFoldDB" id="H8IAV1"/>
<gene>
    <name evidence="1" type="ordered locus">Mtc_1865</name>
</gene>
<name>H8IAV1_METCZ</name>
<dbReference type="eggNOG" id="arCOG11705">
    <property type="taxonomic scope" value="Archaea"/>
</dbReference>
<evidence type="ECO:0000313" key="2">
    <source>
        <dbReference type="Proteomes" id="UP000005233"/>
    </source>
</evidence>
<dbReference type="HOGENOM" id="CLU_1590890_0_0_2"/>
<dbReference type="GeneID" id="11972012"/>
<keyword evidence="2" id="KW-1185">Reference proteome</keyword>
<organism evidence="1 2">
    <name type="scientific">Methanocella conradii (strain DSM 24694 / JCM 17849 / CGMCC 1.5162 / HZ254)</name>
    <dbReference type="NCBI Taxonomy" id="1041930"/>
    <lineage>
        <taxon>Archaea</taxon>
        <taxon>Methanobacteriati</taxon>
        <taxon>Methanobacteriota</taxon>
        <taxon>Stenosarchaea group</taxon>
        <taxon>Methanomicrobia</taxon>
        <taxon>Methanocellales</taxon>
        <taxon>Methanocellaceae</taxon>
        <taxon>Methanocella</taxon>
    </lineage>
</organism>
<dbReference type="EMBL" id="CP003243">
    <property type="protein sequence ID" value="AFD00606.1"/>
    <property type="molecule type" value="Genomic_DNA"/>
</dbReference>
<reference evidence="1 2" key="1">
    <citation type="journal article" date="2012" name="J. Bacteriol.">
        <title>Complete genome sequence of a thermophilic methanogen, Methanocella conradii HZ254, isolated from Chinese rice field soil.</title>
        <authorList>
            <person name="Lu Z."/>
            <person name="Lu Y."/>
        </authorList>
    </citation>
    <scope>NUCLEOTIDE SEQUENCE [LARGE SCALE GENOMIC DNA]</scope>
    <source>
        <strain evidence="2">DSM 24694 / JCM 17849 / CGMCC 1.5162 / HZ254</strain>
    </source>
</reference>
<protein>
    <submittedName>
        <fullName evidence="1">Uncharacterized protein</fullName>
    </submittedName>
</protein>
<sequence length="167" mass="19179">MTAKKAHTKPKVDEAPIIGCMEPSSAMVGLSPITDKRSYDLFIKAISLRIYAEFEKAMREAGIEKPELSLVGFDLKKAATDLDVRMANYIALIARLAMERAFVDRYDFASNYMPRVIRHMEEDGSSDVSEYLEGKLQRDIMMEIRSIAMQHIPEEERFSYRHKLKVL</sequence>
<dbReference type="OrthoDB" id="147866at2157"/>
<accession>H8IAV1</accession>
<dbReference type="KEGG" id="mez:Mtc_1865"/>